<dbReference type="SUPFAM" id="SSF53300">
    <property type="entry name" value="vWA-like"/>
    <property type="match status" value="1"/>
</dbReference>
<sequence length="1050" mass="108022">MSLRCRSGIALSCAAGLSALPLSVAWAAAPTNAPQVLLAITNSQSMDGTTSGAIMIGSGNQAAGNISLYNSSSPQNYVIPAGFTPPLNAGSGGSAPYTVVCGVYLCDNGPSRMNLAKAAIQLALNNYGNYLNFGLYTYSATGAAAYTTWVYLMSPNGGFTFTNTASSSTVANPCYQYSTASATVKTNCTAIAGHYNPVNIGNYQYMNIAISSDAPTVNDVYYENNAARAALFLDFGGTNPATPFPPNKTLANYNSGSITVTYGSVLPNPGGITSTGPTNAGYVPYSAEVLYSQRGFGYYAGNYSSTTGAVAVPMNSAVTSFNAALAPETNNSASSEVKAVTVQSPMAGLLNGANSYLTGFSPKSCTQAVVLLTDGLPTRDLAAKNWPPLGSISASPSPNGYGVSATFNIDGSLASTNDQALTDAINALNALRNNGIKTYIIGLGAGVNNAANPVAAQTLTAMAIAGGTTNFYPAADATSLNNAFLSIVDLIYKQSSVAAPIAPITVKSGTAFEYSLTSDPYPRAGYAKAYSVDVNGIPATTSSWDGAALMTAAGRTTALLSTTTSNTITTLGNIDTAAFSRSGTNTCVPDVATIVAYTINPSYTNPSLPSCSYLGDRKSNWFLGSYSTQNVGKFVGPVGSAVLSTAPGYGAYAASATSRPPLLMFANNDGFLYALNASSGALLWGWTPREVLPQLQNYSTFQTLGQADGNFSVVDAVDGGGNWGSYVVGSALSGAVHYSLKLNSNGVPVSQVYDINVSSGSSPGDKAGATGAVPLHQAPQFVYINGKTYAVFIVNSGAISTLYEVNVANASDQSSWQLPFVLSSAVYVDSAYNRLWAGSAAGDIWKGTLTGNAKNDALAMSKAASTINPANNSSAVTPILYVGYTEVKGLPYIFAANSAQITVYGLSQTGYVPMWATTTSSGYVYNGSTFVANATLPTLTSGGSMSDAPRVDGTTMILPLFVPPTGCGTGTGYYDFLNLLNGQFPTTRMVYNSSVVTANIVVGPGPAFTPSVTVTQQGVALNPGSAGNLTPQSPMVSPVRPISPISWKQH</sequence>
<dbReference type="AlphaFoldDB" id="A0A9X4LG52"/>
<dbReference type="PROSITE" id="PS50234">
    <property type="entry name" value="VWFA"/>
    <property type="match status" value="1"/>
</dbReference>
<feature type="signal peptide" evidence="2">
    <location>
        <begin position="1"/>
        <end position="27"/>
    </location>
</feature>
<dbReference type="Proteomes" id="UP001152766">
    <property type="component" value="Unassembled WGS sequence"/>
</dbReference>
<feature type="domain" description="VWFA" evidence="3">
    <location>
        <begin position="351"/>
        <end position="488"/>
    </location>
</feature>
<comment type="caution">
    <text evidence="4">The sequence shown here is derived from an EMBL/GenBank/DDBJ whole genome shotgun (WGS) entry which is preliminary data.</text>
</comment>
<dbReference type="EMBL" id="SGUG01000009">
    <property type="protein sequence ID" value="MDG0862384.1"/>
    <property type="molecule type" value="Genomic_DNA"/>
</dbReference>
<evidence type="ECO:0000256" key="1">
    <source>
        <dbReference type="SAM" id="MobiDB-lite"/>
    </source>
</evidence>
<feature type="chain" id="PRO_5040751513" description="VWFA domain-containing protein" evidence="2">
    <location>
        <begin position="28"/>
        <end position="1050"/>
    </location>
</feature>
<proteinExistence type="predicted"/>
<evidence type="ECO:0000313" key="4">
    <source>
        <dbReference type="EMBL" id="MDG0862384.1"/>
    </source>
</evidence>
<dbReference type="InterPro" id="IPR036465">
    <property type="entry name" value="vWFA_dom_sf"/>
</dbReference>
<keyword evidence="5" id="KW-1185">Reference proteome</keyword>
<protein>
    <recommendedName>
        <fullName evidence="3">VWFA domain-containing protein</fullName>
    </recommendedName>
</protein>
<dbReference type="Gene3D" id="3.40.50.410">
    <property type="entry name" value="von Willebrand factor, type A domain"/>
    <property type="match status" value="1"/>
</dbReference>
<feature type="region of interest" description="Disordered" evidence="1">
    <location>
        <begin position="1026"/>
        <end position="1050"/>
    </location>
</feature>
<dbReference type="RefSeq" id="WP_268148746.1">
    <property type="nucleotide sequence ID" value="NZ_JAPPUW010000005.1"/>
</dbReference>
<dbReference type="InterPro" id="IPR002035">
    <property type="entry name" value="VWF_A"/>
</dbReference>
<name>A0A9X4LG52_9BURK</name>
<evidence type="ECO:0000313" key="5">
    <source>
        <dbReference type="Proteomes" id="UP001152766"/>
    </source>
</evidence>
<organism evidence="4 5">
    <name type="scientific">Pelomonas aquatica</name>
    <dbReference type="NCBI Taxonomy" id="431058"/>
    <lineage>
        <taxon>Bacteria</taxon>
        <taxon>Pseudomonadati</taxon>
        <taxon>Pseudomonadota</taxon>
        <taxon>Betaproteobacteria</taxon>
        <taxon>Burkholderiales</taxon>
        <taxon>Sphaerotilaceae</taxon>
        <taxon>Roseateles</taxon>
    </lineage>
</organism>
<evidence type="ECO:0000259" key="3">
    <source>
        <dbReference type="PROSITE" id="PS50234"/>
    </source>
</evidence>
<gene>
    <name evidence="4" type="ORF">EXJ73_07860</name>
</gene>
<feature type="compositionally biased region" description="Polar residues" evidence="1">
    <location>
        <begin position="1026"/>
        <end position="1035"/>
    </location>
</feature>
<keyword evidence="2" id="KW-0732">Signal</keyword>
<reference evidence="4" key="1">
    <citation type="submission" date="2019-02" db="EMBL/GenBank/DDBJ databases">
        <title>Draft genome of the type strain Pelomonas aquatica CCUG 52575T.</title>
        <authorList>
            <person name="Gomila M."/>
            <person name="Lalucat J."/>
        </authorList>
    </citation>
    <scope>NUCLEOTIDE SEQUENCE</scope>
    <source>
        <strain evidence="4">CCUG 52575</strain>
    </source>
</reference>
<accession>A0A9X4LG52</accession>
<evidence type="ECO:0000256" key="2">
    <source>
        <dbReference type="SAM" id="SignalP"/>
    </source>
</evidence>